<feature type="compositionally biased region" description="Polar residues" evidence="1">
    <location>
        <begin position="463"/>
        <end position="492"/>
    </location>
</feature>
<feature type="compositionally biased region" description="Low complexity" evidence="1">
    <location>
        <begin position="375"/>
        <end position="385"/>
    </location>
</feature>
<feature type="compositionally biased region" description="Polar residues" evidence="1">
    <location>
        <begin position="415"/>
        <end position="445"/>
    </location>
</feature>
<feature type="transmembrane region" description="Helical" evidence="2">
    <location>
        <begin position="1073"/>
        <end position="1091"/>
    </location>
</feature>
<evidence type="ECO:0000256" key="2">
    <source>
        <dbReference type="SAM" id="Phobius"/>
    </source>
</evidence>
<feature type="compositionally biased region" description="Polar residues" evidence="1">
    <location>
        <begin position="506"/>
        <end position="536"/>
    </location>
</feature>
<keyword evidence="2" id="KW-1133">Transmembrane helix</keyword>
<dbReference type="AlphaFoldDB" id="A0AA43TN09"/>
<name>A0AA43TN09_9LECA</name>
<organism evidence="3 4">
    <name type="scientific">Ramalina farinacea</name>
    <dbReference type="NCBI Taxonomy" id="258253"/>
    <lineage>
        <taxon>Eukaryota</taxon>
        <taxon>Fungi</taxon>
        <taxon>Dikarya</taxon>
        <taxon>Ascomycota</taxon>
        <taxon>Pezizomycotina</taxon>
        <taxon>Lecanoromycetes</taxon>
        <taxon>OSLEUM clade</taxon>
        <taxon>Lecanoromycetidae</taxon>
        <taxon>Lecanorales</taxon>
        <taxon>Lecanorineae</taxon>
        <taxon>Ramalinaceae</taxon>
        <taxon>Ramalina</taxon>
    </lineage>
</organism>
<evidence type="ECO:0000256" key="1">
    <source>
        <dbReference type="SAM" id="MobiDB-lite"/>
    </source>
</evidence>
<comment type="caution">
    <text evidence="3">The sequence shown here is derived from an EMBL/GenBank/DDBJ whole genome shotgun (WGS) entry which is preliminary data.</text>
</comment>
<feature type="region of interest" description="Disordered" evidence="1">
    <location>
        <begin position="139"/>
        <end position="177"/>
    </location>
</feature>
<feature type="compositionally biased region" description="Polar residues" evidence="1">
    <location>
        <begin position="294"/>
        <end position="326"/>
    </location>
</feature>
<dbReference type="Proteomes" id="UP001161017">
    <property type="component" value="Unassembled WGS sequence"/>
</dbReference>
<proteinExistence type="predicted"/>
<feature type="compositionally biased region" description="Low complexity" evidence="1">
    <location>
        <begin position="282"/>
        <end position="293"/>
    </location>
</feature>
<feature type="compositionally biased region" description="Polar residues" evidence="1">
    <location>
        <begin position="164"/>
        <end position="176"/>
    </location>
</feature>
<feature type="compositionally biased region" description="Polar residues" evidence="1">
    <location>
        <begin position="259"/>
        <end position="280"/>
    </location>
</feature>
<accession>A0AA43TN09</accession>
<gene>
    <name evidence="3" type="ORF">OHK93_000010</name>
</gene>
<keyword evidence="2" id="KW-0472">Membrane</keyword>
<feature type="region of interest" description="Disordered" evidence="1">
    <location>
        <begin position="1043"/>
        <end position="1062"/>
    </location>
</feature>
<reference evidence="3" key="1">
    <citation type="journal article" date="2023" name="Genome Biol. Evol.">
        <title>First Whole Genome Sequence and Flow Cytometry Genome Size Data for the Lichen-Forming Fungus Ramalina farinacea (Ascomycota).</title>
        <authorList>
            <person name="Llewellyn T."/>
            <person name="Mian S."/>
            <person name="Hill R."/>
            <person name="Leitch I.J."/>
            <person name="Gaya E."/>
        </authorList>
    </citation>
    <scope>NUCLEOTIDE SEQUENCE</scope>
    <source>
        <strain evidence="3">LIQ254RAFAR</strain>
    </source>
</reference>
<sequence length="1092" mass="108584">MAVHDQCGPLGQNKAGVFIAVPPGQLSTSKVGLRPPMRDVGDEWLDPSVYGQGFFAQDNIQPFVAADMNCPTFGLGVSTNSQGVVRTTIGSPWLPLIVPPSEALSLDTAWLKYCTGILSYSQDLASFGIFDPPHALVPDPAGGLVGPSESQPTPAVDPEETRIQPGQSPTAATPSATPLWKAPVNNLIFAPLGKLPAAGLLAPTSTTSEAVPSQAGAAVPASRQDTNPQDNTNPVKNPSENGISAGDQPGNPSGLAGQPVSTPSNNDVNSGNSPSDTTEGGPQPQDPSNSQQPADTAQGSGVNGFLGSNNSVDPQQNQDPATNPIKNPSGEPNEAISIVQGSNPHSTPSASGNGDGSQAGVNGMSPAGSPIDGEGSNQDVSSVQQGGQGVEQPADGGQVGPQGTTSPGPNGPGMATQSSNNMGTIQQGSGNQLTSPQNGNINQAGSLPGVGGALPVNPPVNDPGSNQMGSPAQQVNQDAGQQDLGAQTNAQGITPVGTDGEEAVPQGSSSKNSLQQVSDGQVMTPQDSSGSNGGLQLSEQAIQPFNADDTSPVAQAVAVAGQTFSPDPNGFEVAGQAVKPGDPGVVVSGTPISLAPSGTLIVGGSVIPLLNPAPQVQPLRVGGESFIPKPEGFDVGGALVQPGGPAITVAGTPISLAPLGTPSLGDSTIQLVQAVPTQAAQHRQLLNVGGQSFVPNPTGFVVAGHSVKPGGPAIKIAGTPVSLAQNSALFVGSSIIPLDTADAGPVTSTAPQNVVYIGGEPVVAFPTGLAIPGVSNIIPGGPPVTVASTPVSLGSDGILHVGASAIPLSPPGRQVNEQNQAKFNVGSFTFTLVAPSATNLAVEGTTILPNSPPQIIHGTTVSLDANNDLTVNGTHMTIPTGTNNNVFNVGNLTFTAITPPAGVSVDGVRILPGETALNLRGKNITVDANGGLAVGDMAVPIPKYSSDGSVLQVGNLTFSALSRGGGVVVDGITILPNATSKLIHGVGVKLDASGDLMIGNVSMAAPTRLAAATGPGDMVASTGGAAQSGGIITANVVASTSGTATSSEGAGPMSISTDSGRPDGGNAAPMLRLPWAWMVVAFLLGNFAFFVL</sequence>
<evidence type="ECO:0000313" key="4">
    <source>
        <dbReference type="Proteomes" id="UP001161017"/>
    </source>
</evidence>
<feature type="region of interest" description="Disordered" evidence="1">
    <location>
        <begin position="206"/>
        <end position="536"/>
    </location>
</feature>
<protein>
    <submittedName>
        <fullName evidence="3">Uncharacterized protein</fullName>
    </submittedName>
</protein>
<keyword evidence="4" id="KW-1185">Reference proteome</keyword>
<feature type="compositionally biased region" description="Polar residues" evidence="1">
    <location>
        <begin position="339"/>
        <end position="352"/>
    </location>
</feature>
<keyword evidence="2" id="KW-0812">Transmembrane</keyword>
<feature type="compositionally biased region" description="Polar residues" evidence="1">
    <location>
        <begin position="223"/>
        <end position="242"/>
    </location>
</feature>
<dbReference type="EMBL" id="JAPUFD010000001">
    <property type="protein sequence ID" value="MDI1484876.1"/>
    <property type="molecule type" value="Genomic_DNA"/>
</dbReference>
<evidence type="ECO:0000313" key="3">
    <source>
        <dbReference type="EMBL" id="MDI1484876.1"/>
    </source>
</evidence>